<name>A0A8R7TH95_TRIUA</name>
<keyword evidence="3" id="KW-1185">Reference proteome</keyword>
<dbReference type="EnsemblPlants" id="TuG1812G0200002873.01.T01">
    <property type="protein sequence ID" value="TuG1812G0200002873.01.T01.cds450901"/>
    <property type="gene ID" value="TuG1812G0200002873.01"/>
</dbReference>
<reference evidence="2" key="3">
    <citation type="submission" date="2022-06" db="UniProtKB">
        <authorList>
            <consortium name="EnsemblPlants"/>
        </authorList>
    </citation>
    <scope>IDENTIFICATION</scope>
</reference>
<dbReference type="Proteomes" id="UP000015106">
    <property type="component" value="Chromosome 2"/>
</dbReference>
<dbReference type="AlphaFoldDB" id="A0A8R7TH95"/>
<sequence length="133" mass="14215">MCWAGCVWPRRAADWCSVERDEQASSCWMQRKQRSASVDLAKGAATKASSGGRGGADPAQGDCSRRRRWIWRTVELHGGGVRAGAAEMADQIMVKRGHLEATATVACSSSSASMGDETLLLVFSVLLDAADLV</sequence>
<evidence type="ECO:0000313" key="2">
    <source>
        <dbReference type="EnsemblPlants" id="TuG1812G0200002873.01.T01.cds450901"/>
    </source>
</evidence>
<proteinExistence type="predicted"/>
<feature type="compositionally biased region" description="Low complexity" evidence="1">
    <location>
        <begin position="41"/>
        <end position="50"/>
    </location>
</feature>
<dbReference type="Gramene" id="TuG1812G0200002873.01.T01">
    <property type="protein sequence ID" value="TuG1812G0200002873.01.T01.cds450901"/>
    <property type="gene ID" value="TuG1812G0200002873.01"/>
</dbReference>
<reference evidence="3" key="1">
    <citation type="journal article" date="2013" name="Nature">
        <title>Draft genome of the wheat A-genome progenitor Triticum urartu.</title>
        <authorList>
            <person name="Ling H.Q."/>
            <person name="Zhao S."/>
            <person name="Liu D."/>
            <person name="Wang J."/>
            <person name="Sun H."/>
            <person name="Zhang C."/>
            <person name="Fan H."/>
            <person name="Li D."/>
            <person name="Dong L."/>
            <person name="Tao Y."/>
            <person name="Gao C."/>
            <person name="Wu H."/>
            <person name="Li Y."/>
            <person name="Cui Y."/>
            <person name="Guo X."/>
            <person name="Zheng S."/>
            <person name="Wang B."/>
            <person name="Yu K."/>
            <person name="Liang Q."/>
            <person name="Yang W."/>
            <person name="Lou X."/>
            <person name="Chen J."/>
            <person name="Feng M."/>
            <person name="Jian J."/>
            <person name="Zhang X."/>
            <person name="Luo G."/>
            <person name="Jiang Y."/>
            <person name="Liu J."/>
            <person name="Wang Z."/>
            <person name="Sha Y."/>
            <person name="Zhang B."/>
            <person name="Wu H."/>
            <person name="Tang D."/>
            <person name="Shen Q."/>
            <person name="Xue P."/>
            <person name="Zou S."/>
            <person name="Wang X."/>
            <person name="Liu X."/>
            <person name="Wang F."/>
            <person name="Yang Y."/>
            <person name="An X."/>
            <person name="Dong Z."/>
            <person name="Zhang K."/>
            <person name="Zhang X."/>
            <person name="Luo M.C."/>
            <person name="Dvorak J."/>
            <person name="Tong Y."/>
            <person name="Wang J."/>
            <person name="Yang H."/>
            <person name="Li Z."/>
            <person name="Wang D."/>
            <person name="Zhang A."/>
            <person name="Wang J."/>
        </authorList>
    </citation>
    <scope>NUCLEOTIDE SEQUENCE</scope>
    <source>
        <strain evidence="3">cv. G1812</strain>
    </source>
</reference>
<protein>
    <submittedName>
        <fullName evidence="2">Uncharacterized protein</fullName>
    </submittedName>
</protein>
<organism evidence="2 3">
    <name type="scientific">Triticum urartu</name>
    <name type="common">Red wild einkorn</name>
    <name type="synonym">Crithodium urartu</name>
    <dbReference type="NCBI Taxonomy" id="4572"/>
    <lineage>
        <taxon>Eukaryota</taxon>
        <taxon>Viridiplantae</taxon>
        <taxon>Streptophyta</taxon>
        <taxon>Embryophyta</taxon>
        <taxon>Tracheophyta</taxon>
        <taxon>Spermatophyta</taxon>
        <taxon>Magnoliopsida</taxon>
        <taxon>Liliopsida</taxon>
        <taxon>Poales</taxon>
        <taxon>Poaceae</taxon>
        <taxon>BOP clade</taxon>
        <taxon>Pooideae</taxon>
        <taxon>Triticodae</taxon>
        <taxon>Triticeae</taxon>
        <taxon>Triticinae</taxon>
        <taxon>Triticum</taxon>
    </lineage>
</organism>
<reference evidence="2" key="2">
    <citation type="submission" date="2018-03" db="EMBL/GenBank/DDBJ databases">
        <title>The Triticum urartu genome reveals the dynamic nature of wheat genome evolution.</title>
        <authorList>
            <person name="Ling H."/>
            <person name="Ma B."/>
            <person name="Shi X."/>
            <person name="Liu H."/>
            <person name="Dong L."/>
            <person name="Sun H."/>
            <person name="Cao Y."/>
            <person name="Gao Q."/>
            <person name="Zheng S."/>
            <person name="Li Y."/>
            <person name="Yu Y."/>
            <person name="Du H."/>
            <person name="Qi M."/>
            <person name="Li Y."/>
            <person name="Yu H."/>
            <person name="Cui Y."/>
            <person name="Wang N."/>
            <person name="Chen C."/>
            <person name="Wu H."/>
            <person name="Zhao Y."/>
            <person name="Zhang J."/>
            <person name="Li Y."/>
            <person name="Zhou W."/>
            <person name="Zhang B."/>
            <person name="Hu W."/>
            <person name="Eijk M."/>
            <person name="Tang J."/>
            <person name="Witsenboer H."/>
            <person name="Zhao S."/>
            <person name="Li Z."/>
            <person name="Zhang A."/>
            <person name="Wang D."/>
            <person name="Liang C."/>
        </authorList>
    </citation>
    <scope>NUCLEOTIDE SEQUENCE [LARGE SCALE GENOMIC DNA]</scope>
    <source>
        <strain evidence="2">cv. G1812</strain>
    </source>
</reference>
<feature type="region of interest" description="Disordered" evidence="1">
    <location>
        <begin position="38"/>
        <end position="62"/>
    </location>
</feature>
<evidence type="ECO:0000256" key="1">
    <source>
        <dbReference type="SAM" id="MobiDB-lite"/>
    </source>
</evidence>
<accession>A0A8R7TH95</accession>
<evidence type="ECO:0000313" key="3">
    <source>
        <dbReference type="Proteomes" id="UP000015106"/>
    </source>
</evidence>